<evidence type="ECO:0000313" key="2">
    <source>
        <dbReference type="EMBL" id="CAD7287221.1"/>
    </source>
</evidence>
<feature type="chain" id="PRO_5046608089" description="Copper homeostasis protein CutF" evidence="1">
    <location>
        <begin position="23"/>
        <end position="140"/>
    </location>
</feature>
<dbReference type="PROSITE" id="PS51257">
    <property type="entry name" value="PROKAR_LIPOPROTEIN"/>
    <property type="match status" value="1"/>
</dbReference>
<evidence type="ECO:0008006" key="4">
    <source>
        <dbReference type="Google" id="ProtNLM"/>
    </source>
</evidence>
<name>A0ABM8Q2W8_9BACT</name>
<gene>
    <name evidence="2" type="ORF">LMG8286_00852</name>
</gene>
<dbReference type="Pfam" id="PF04170">
    <property type="entry name" value="NlpE"/>
    <property type="match status" value="1"/>
</dbReference>
<dbReference type="InterPro" id="IPR007298">
    <property type="entry name" value="Cu-R_lipoprotein_NlpE"/>
</dbReference>
<keyword evidence="3" id="KW-1185">Reference proteome</keyword>
<dbReference type="EMBL" id="CAJHOE010000001">
    <property type="protein sequence ID" value="CAD7287221.1"/>
    <property type="molecule type" value="Genomic_DNA"/>
</dbReference>
<proteinExistence type="predicted"/>
<organism evidence="2 3">
    <name type="scientific">Campylobacter suis</name>
    <dbReference type="NCBI Taxonomy" id="2790657"/>
    <lineage>
        <taxon>Bacteria</taxon>
        <taxon>Pseudomonadati</taxon>
        <taxon>Campylobacterota</taxon>
        <taxon>Epsilonproteobacteria</taxon>
        <taxon>Campylobacterales</taxon>
        <taxon>Campylobacteraceae</taxon>
        <taxon>Campylobacter</taxon>
    </lineage>
</organism>
<keyword evidence="1" id="KW-0732">Signal</keyword>
<evidence type="ECO:0000256" key="1">
    <source>
        <dbReference type="SAM" id="SignalP"/>
    </source>
</evidence>
<feature type="signal peptide" evidence="1">
    <location>
        <begin position="1"/>
        <end position="22"/>
    </location>
</feature>
<dbReference type="Gene3D" id="2.40.128.640">
    <property type="match status" value="1"/>
</dbReference>
<protein>
    <recommendedName>
        <fullName evidence="4">Copper homeostasis protein CutF</fullName>
    </recommendedName>
</protein>
<accession>A0ABM8Q2W8</accession>
<sequence>MKLTTKMSLTFFALLFTGCAISSPEPKICDTNGKCLSQNAFVAGTYKATLVCADCSGIDAILVLTEDKKFNLEYAYQTSDNEKEQQSGVYEIKNDILTITNLYKEQQKFKIKNNELIPLDSDEKSLTNVQNSKNSYKRVK</sequence>
<dbReference type="RefSeq" id="WP_230056606.1">
    <property type="nucleotide sequence ID" value="NZ_CAJHOE010000001.1"/>
</dbReference>
<dbReference type="Proteomes" id="UP000789359">
    <property type="component" value="Unassembled WGS sequence"/>
</dbReference>
<reference evidence="2 3" key="1">
    <citation type="submission" date="2020-11" db="EMBL/GenBank/DDBJ databases">
        <authorList>
            <person name="Peeters C."/>
        </authorList>
    </citation>
    <scope>NUCLEOTIDE SEQUENCE [LARGE SCALE GENOMIC DNA]</scope>
    <source>
        <strain evidence="2 3">LMG 8286</strain>
    </source>
</reference>
<evidence type="ECO:0000313" key="3">
    <source>
        <dbReference type="Proteomes" id="UP000789359"/>
    </source>
</evidence>
<comment type="caution">
    <text evidence="2">The sequence shown here is derived from an EMBL/GenBank/DDBJ whole genome shotgun (WGS) entry which is preliminary data.</text>
</comment>